<evidence type="ECO:0000256" key="1">
    <source>
        <dbReference type="SAM" id="Phobius"/>
    </source>
</evidence>
<keyword evidence="1" id="KW-0812">Transmembrane</keyword>
<sequence>MNDETTAADQVQCPADRDPAVRLFIGAGLCLGFAIWCLFEKHGFPPPEAWDMKHINDAAGYAMNHFGPWVFIPVAAFLSLLAVRALRRLVVADAEGISINRRGRLPWSGFTGVDGSALQSKGRLALIGRDGSRVVLDRYRYKNFKALVELIEQHLDSQQPDASA</sequence>
<gene>
    <name evidence="2" type="ORF">LCGC14_0409350</name>
</gene>
<accession>A0A0F9T034</accession>
<name>A0A0F9T034_9ZZZZ</name>
<evidence type="ECO:0008006" key="3">
    <source>
        <dbReference type="Google" id="ProtNLM"/>
    </source>
</evidence>
<dbReference type="EMBL" id="LAZR01000359">
    <property type="protein sequence ID" value="KKN72604.1"/>
    <property type="molecule type" value="Genomic_DNA"/>
</dbReference>
<keyword evidence="1" id="KW-1133">Transmembrane helix</keyword>
<feature type="transmembrane region" description="Helical" evidence="1">
    <location>
        <begin position="59"/>
        <end position="83"/>
    </location>
</feature>
<protein>
    <recommendedName>
        <fullName evidence="3">DUF5673 domain-containing protein</fullName>
    </recommendedName>
</protein>
<comment type="caution">
    <text evidence="2">The sequence shown here is derived from an EMBL/GenBank/DDBJ whole genome shotgun (WGS) entry which is preliminary data.</text>
</comment>
<keyword evidence="1" id="KW-0472">Membrane</keyword>
<proteinExistence type="predicted"/>
<feature type="transmembrane region" description="Helical" evidence="1">
    <location>
        <begin position="20"/>
        <end position="39"/>
    </location>
</feature>
<organism evidence="2">
    <name type="scientific">marine sediment metagenome</name>
    <dbReference type="NCBI Taxonomy" id="412755"/>
    <lineage>
        <taxon>unclassified sequences</taxon>
        <taxon>metagenomes</taxon>
        <taxon>ecological metagenomes</taxon>
    </lineage>
</organism>
<reference evidence="2" key="1">
    <citation type="journal article" date="2015" name="Nature">
        <title>Complex archaea that bridge the gap between prokaryotes and eukaryotes.</title>
        <authorList>
            <person name="Spang A."/>
            <person name="Saw J.H."/>
            <person name="Jorgensen S.L."/>
            <person name="Zaremba-Niedzwiedzka K."/>
            <person name="Martijn J."/>
            <person name="Lind A.E."/>
            <person name="van Eijk R."/>
            <person name="Schleper C."/>
            <person name="Guy L."/>
            <person name="Ettema T.J."/>
        </authorList>
    </citation>
    <scope>NUCLEOTIDE SEQUENCE</scope>
</reference>
<evidence type="ECO:0000313" key="2">
    <source>
        <dbReference type="EMBL" id="KKN72604.1"/>
    </source>
</evidence>
<dbReference type="AlphaFoldDB" id="A0A0F9T034"/>